<dbReference type="RefSeq" id="WP_147158300.1">
    <property type="nucleotide sequence ID" value="NZ_BJYR01000005.1"/>
</dbReference>
<dbReference type="EMBL" id="BJYR01000005">
    <property type="protein sequence ID" value="GEN98932.1"/>
    <property type="molecule type" value="Genomic_DNA"/>
</dbReference>
<gene>
    <name evidence="3" type="ORF">NSE01_07650</name>
</gene>
<feature type="chain" id="PRO_5022140922" evidence="1">
    <location>
        <begin position="27"/>
        <end position="145"/>
    </location>
</feature>
<dbReference type="Pfam" id="PF07452">
    <property type="entry name" value="CHRD"/>
    <property type="match status" value="1"/>
</dbReference>
<comment type="caution">
    <text evidence="3">The sequence shown here is derived from an EMBL/GenBank/DDBJ whole genome shotgun (WGS) entry which is preliminary data.</text>
</comment>
<evidence type="ECO:0000313" key="4">
    <source>
        <dbReference type="Proteomes" id="UP000321464"/>
    </source>
</evidence>
<accession>A0A512AH14</accession>
<dbReference type="Proteomes" id="UP000321464">
    <property type="component" value="Unassembled WGS sequence"/>
</dbReference>
<feature type="signal peptide" evidence="1">
    <location>
        <begin position="1"/>
        <end position="26"/>
    </location>
</feature>
<name>A0A512AH14_9SPHN</name>
<keyword evidence="1" id="KW-0732">Signal</keyword>
<dbReference type="SMART" id="SM00754">
    <property type="entry name" value="CHRD"/>
    <property type="match status" value="1"/>
</dbReference>
<keyword evidence="4" id="KW-1185">Reference proteome</keyword>
<sequence>MTKVSAPALILTLSAAALALTPVAAAAETVVLTATLSGANEVGGGAPDGNGAFRVEINTETGDFCYTLYGEKISAPTMAHVHTGAAGTNGGPVITMDVTGKGSDMCIAVEPEKLKPIVANPAGYYVNIHTADFPGGAVRGQLTKG</sequence>
<feature type="domain" description="CHRD" evidence="2">
    <location>
        <begin position="30"/>
        <end position="144"/>
    </location>
</feature>
<protein>
    <submittedName>
        <fullName evidence="3">CHRD domain-containing protein</fullName>
    </submittedName>
</protein>
<evidence type="ECO:0000259" key="2">
    <source>
        <dbReference type="SMART" id="SM00754"/>
    </source>
</evidence>
<reference evidence="3 4" key="1">
    <citation type="submission" date="2019-07" db="EMBL/GenBank/DDBJ databases">
        <title>Whole genome shotgun sequence of Novosphingobium sediminis NBRC 106119.</title>
        <authorList>
            <person name="Hosoyama A."/>
            <person name="Uohara A."/>
            <person name="Ohji S."/>
            <person name="Ichikawa N."/>
        </authorList>
    </citation>
    <scope>NUCLEOTIDE SEQUENCE [LARGE SCALE GENOMIC DNA]</scope>
    <source>
        <strain evidence="3 4">NBRC 106119</strain>
    </source>
</reference>
<dbReference type="InterPro" id="IPR010895">
    <property type="entry name" value="CHRD"/>
</dbReference>
<dbReference type="OrthoDB" id="571052at2"/>
<evidence type="ECO:0000256" key="1">
    <source>
        <dbReference type="SAM" id="SignalP"/>
    </source>
</evidence>
<organism evidence="3 4">
    <name type="scientific">Novosphingobium sediminis</name>
    <dbReference type="NCBI Taxonomy" id="707214"/>
    <lineage>
        <taxon>Bacteria</taxon>
        <taxon>Pseudomonadati</taxon>
        <taxon>Pseudomonadota</taxon>
        <taxon>Alphaproteobacteria</taxon>
        <taxon>Sphingomonadales</taxon>
        <taxon>Sphingomonadaceae</taxon>
        <taxon>Novosphingobium</taxon>
    </lineage>
</organism>
<dbReference type="AlphaFoldDB" id="A0A512AH14"/>
<proteinExistence type="predicted"/>
<evidence type="ECO:0000313" key="3">
    <source>
        <dbReference type="EMBL" id="GEN98932.1"/>
    </source>
</evidence>